<comment type="function">
    <text evidence="2">The branched-chain alpha-keto dehydrogenase complex catalyzes the overall conversion of alpha-keto acids to acyl-CoA and CO(2). It contains multiple copies of three enzymatic components: branched-chain alpha-keto acid decarboxylase (E1), lipoamide acyltransferase (E2) and lipoamide dehydrogenase (E3).</text>
</comment>
<dbReference type="GO" id="GO:0009083">
    <property type="term" value="P:branched-chain amino acid catabolic process"/>
    <property type="evidence" value="ECO:0007669"/>
    <property type="project" value="TreeGrafter"/>
</dbReference>
<evidence type="ECO:0000313" key="5">
    <source>
        <dbReference type="Proteomes" id="UP000008983"/>
    </source>
</evidence>
<dbReference type="InterPro" id="IPR029061">
    <property type="entry name" value="THDP-binding"/>
</dbReference>
<dbReference type="SUPFAM" id="SSF52518">
    <property type="entry name" value="Thiamin diphosphate-binding fold (THDP-binding)"/>
    <property type="match status" value="1"/>
</dbReference>
<dbReference type="FunCoup" id="G0R0K2">
    <property type="interactions" value="132"/>
</dbReference>
<evidence type="ECO:0000259" key="3">
    <source>
        <dbReference type="Pfam" id="PF00676"/>
    </source>
</evidence>
<dbReference type="FunFam" id="3.40.50.970:FF:000108">
    <property type="entry name" value="2-oxoisovalerate dehydrogenase subunit alpha"/>
    <property type="match status" value="1"/>
</dbReference>
<keyword evidence="5" id="KW-1185">Reference proteome</keyword>
<dbReference type="RefSeq" id="XP_004030224.1">
    <property type="nucleotide sequence ID" value="XM_004030176.1"/>
</dbReference>
<dbReference type="GO" id="GO:0003863">
    <property type="term" value="F:branched-chain 2-oxo acid dehydrogenase activity"/>
    <property type="evidence" value="ECO:0007669"/>
    <property type="project" value="UniProtKB-EC"/>
</dbReference>
<dbReference type="eggNOG" id="KOG1182">
    <property type="taxonomic scope" value="Eukaryota"/>
</dbReference>
<sequence>MLELEEIDIILNMSQRQGKISFYMPSFGEQATTIGVGAGLEDHDLVFPQYREQGTLIWRGYIVKDMLNQCMGNTHDVGKGRQMPIHYGSKKLNFVTVSSPLSIFFQLKIIFYLKLLATQVPQASGSGYAFRLNNENRVSATFFGEGAASEGDFHAALNFAATLQCQTLFLCRNNKYAISTHSSEQYKGDGIAGKSIGYGVQTYRVDGNDAMAVYHVVKQAREYIVKNQKPAFIEFMTYRIGDHSTSDYSVLYRSEEEINFYKQNNPLTRLGLYLKKTGKRQFDEDKDKLERENIRKQISQALKEANETKLHGVNSLFEDVYDNLTPNLKEQQKQLIEHLKEYGKHYKLEKLQQ</sequence>
<dbReference type="CDD" id="cd02000">
    <property type="entry name" value="TPP_E1_PDC_ADC_BCADC"/>
    <property type="match status" value="1"/>
</dbReference>
<dbReference type="PANTHER" id="PTHR43380:SF1">
    <property type="entry name" value="2-OXOISOVALERATE DEHYDROGENASE SUBUNIT ALPHA, MITOCHONDRIAL"/>
    <property type="match status" value="1"/>
</dbReference>
<dbReference type="InterPro" id="IPR050771">
    <property type="entry name" value="Alpha-ketoacid_DH_E1_comp"/>
</dbReference>
<gene>
    <name evidence="4" type="ORF">IMG5_165320</name>
</gene>
<dbReference type="Pfam" id="PF00676">
    <property type="entry name" value="E1_dh"/>
    <property type="match status" value="1"/>
</dbReference>
<dbReference type="OMA" id="GMFRGVN"/>
<dbReference type="EC" id="1.2.4.4" evidence="2"/>
<dbReference type="Proteomes" id="UP000008983">
    <property type="component" value="Unassembled WGS sequence"/>
</dbReference>
<dbReference type="GeneID" id="14905099"/>
<dbReference type="InParanoid" id="G0R0K2"/>
<evidence type="ECO:0000313" key="4">
    <source>
        <dbReference type="EMBL" id="EGR28988.1"/>
    </source>
</evidence>
<keyword evidence="2" id="KW-0786">Thiamine pyrophosphate</keyword>
<proteinExistence type="inferred from homology"/>
<dbReference type="OrthoDB" id="3845at2759"/>
<dbReference type="InterPro" id="IPR001017">
    <property type="entry name" value="DH_E1"/>
</dbReference>
<dbReference type="Gene3D" id="3.40.50.970">
    <property type="match status" value="1"/>
</dbReference>
<comment type="cofactor">
    <cofactor evidence="2">
        <name>thiamine diphosphate</name>
        <dbReference type="ChEBI" id="CHEBI:58937"/>
    </cofactor>
</comment>
<comment type="similarity">
    <text evidence="2">Belongs to the BCKDHA family.</text>
</comment>
<reference evidence="4 5" key="1">
    <citation type="submission" date="2011-07" db="EMBL/GenBank/DDBJ databases">
        <authorList>
            <person name="Coyne R."/>
            <person name="Brami D."/>
            <person name="Johnson J."/>
            <person name="Hostetler J."/>
            <person name="Hannick L."/>
            <person name="Clark T."/>
            <person name="Cassidy-Hanley D."/>
            <person name="Inman J."/>
        </authorList>
    </citation>
    <scope>NUCLEOTIDE SEQUENCE [LARGE SCALE GENOMIC DNA]</scope>
    <source>
        <strain evidence="4 5">G5</strain>
    </source>
</reference>
<dbReference type="AlphaFoldDB" id="G0R0K2"/>
<feature type="domain" description="Dehydrogenase E1 component" evidence="3">
    <location>
        <begin position="7"/>
        <end position="311"/>
    </location>
</feature>
<accession>G0R0K2</accession>
<dbReference type="STRING" id="857967.G0R0K2"/>
<dbReference type="EMBL" id="GL984196">
    <property type="protein sequence ID" value="EGR28988.1"/>
    <property type="molecule type" value="Genomic_DNA"/>
</dbReference>
<name>G0R0K2_ICHMU</name>
<protein>
    <recommendedName>
        <fullName evidence="2">2-oxoisovalerate dehydrogenase subunit alpha</fullName>
        <ecNumber evidence="2">1.2.4.4</ecNumber>
    </recommendedName>
    <alternativeName>
        <fullName evidence="2">Branched-chain alpha-keto acid dehydrogenase E1 component alpha chain</fullName>
    </alternativeName>
</protein>
<organism evidence="4 5">
    <name type="scientific">Ichthyophthirius multifiliis</name>
    <name type="common">White spot disease agent</name>
    <name type="synonym">Ich</name>
    <dbReference type="NCBI Taxonomy" id="5932"/>
    <lineage>
        <taxon>Eukaryota</taxon>
        <taxon>Sar</taxon>
        <taxon>Alveolata</taxon>
        <taxon>Ciliophora</taxon>
        <taxon>Intramacronucleata</taxon>
        <taxon>Oligohymenophorea</taxon>
        <taxon>Hymenostomatida</taxon>
        <taxon>Ophryoglenina</taxon>
        <taxon>Ichthyophthirius</taxon>
    </lineage>
</organism>
<dbReference type="PANTHER" id="PTHR43380">
    <property type="entry name" value="2-OXOISOVALERATE DEHYDROGENASE SUBUNIT ALPHA, MITOCHONDRIAL"/>
    <property type="match status" value="1"/>
</dbReference>
<comment type="catalytic activity">
    <reaction evidence="2">
        <text>N(6)-[(R)-lipoyl]-L-lysyl-[protein] + 3-methyl-2-oxobutanoate + H(+) = N(6)-[(R)-S(8)-2-methylpropanoyldihydrolipoyl]-L-lysyl-[protein] + CO2</text>
        <dbReference type="Rhea" id="RHEA:13457"/>
        <dbReference type="Rhea" id="RHEA-COMP:10474"/>
        <dbReference type="Rhea" id="RHEA-COMP:10497"/>
        <dbReference type="ChEBI" id="CHEBI:11851"/>
        <dbReference type="ChEBI" id="CHEBI:15378"/>
        <dbReference type="ChEBI" id="CHEBI:16526"/>
        <dbReference type="ChEBI" id="CHEBI:83099"/>
        <dbReference type="ChEBI" id="CHEBI:83142"/>
        <dbReference type="EC" id="1.2.4.4"/>
    </reaction>
</comment>
<evidence type="ECO:0000256" key="1">
    <source>
        <dbReference type="ARBA" id="ARBA00023002"/>
    </source>
</evidence>
<evidence type="ECO:0000256" key="2">
    <source>
        <dbReference type="RuleBase" id="RU365014"/>
    </source>
</evidence>
<keyword evidence="1 2" id="KW-0560">Oxidoreductase</keyword>